<dbReference type="InterPro" id="IPR051212">
    <property type="entry name" value="Type-I_RE_S_subunit"/>
</dbReference>
<evidence type="ECO:0000313" key="6">
    <source>
        <dbReference type="EMBL" id="QDT10762.1"/>
    </source>
</evidence>
<feature type="domain" description="Type I restriction modification DNA specificity" evidence="5">
    <location>
        <begin position="285"/>
        <end position="447"/>
    </location>
</feature>
<proteinExistence type="inferred from homology"/>
<dbReference type="PANTHER" id="PTHR43140">
    <property type="entry name" value="TYPE-1 RESTRICTION ENZYME ECOKI SPECIFICITY PROTEIN"/>
    <property type="match status" value="1"/>
</dbReference>
<keyword evidence="7" id="KW-1185">Reference proteome</keyword>
<evidence type="ECO:0000256" key="1">
    <source>
        <dbReference type="ARBA" id="ARBA00010923"/>
    </source>
</evidence>
<dbReference type="InterPro" id="IPR000055">
    <property type="entry name" value="Restrct_endonuc_typeI_TRD"/>
</dbReference>
<gene>
    <name evidence="6" type="primary">hsdS</name>
    <name evidence="6" type="ORF">K239x_27520</name>
</gene>
<dbReference type="EMBL" id="CP036526">
    <property type="protein sequence ID" value="QDT10762.1"/>
    <property type="molecule type" value="Genomic_DNA"/>
</dbReference>
<evidence type="ECO:0000256" key="2">
    <source>
        <dbReference type="ARBA" id="ARBA00022747"/>
    </source>
</evidence>
<dbReference type="GO" id="GO:0009307">
    <property type="term" value="P:DNA restriction-modification system"/>
    <property type="evidence" value="ECO:0007669"/>
    <property type="project" value="UniProtKB-KW"/>
</dbReference>
<dbReference type="GO" id="GO:0003677">
    <property type="term" value="F:DNA binding"/>
    <property type="evidence" value="ECO:0007669"/>
    <property type="project" value="UniProtKB-KW"/>
</dbReference>
<evidence type="ECO:0000256" key="3">
    <source>
        <dbReference type="ARBA" id="ARBA00023125"/>
    </source>
</evidence>
<accession>A0A517NUG0</accession>
<name>A0A517NUG0_9BACT</name>
<comment type="similarity">
    <text evidence="1">Belongs to the type-I restriction system S methylase family.</text>
</comment>
<dbReference type="Gene3D" id="3.90.220.20">
    <property type="entry name" value="DNA methylase specificity domains"/>
    <property type="match status" value="2"/>
</dbReference>
<feature type="domain" description="Type I restriction modification DNA specificity" evidence="5">
    <location>
        <begin position="37"/>
        <end position="199"/>
    </location>
</feature>
<dbReference type="Proteomes" id="UP000319817">
    <property type="component" value="Chromosome"/>
</dbReference>
<dbReference type="Pfam" id="PF01420">
    <property type="entry name" value="Methylase_S"/>
    <property type="match status" value="2"/>
</dbReference>
<sequence>MSDQKPEVGGRSSLGAASASVEVASSEGESASGEALPEGWAVSPIEDFAKTATGGTPSRKRDDYYGGDIPWVKSGDLTDGLVTKVDERITQLGLDESNAKMFPKGAVCIALYGATVGKLGILEMAASTNQAVCGIFPEEGINTRYVFHSLRNERENLIGKAQGGAQPNISNGIIKKTDLRVAPKAEQSRIVSAIESLQERSSRARVLLSEVGPLIGQLRQSVLRAAFSGQLTADWRAANPDVQSAKELVESLPEPPKPNRAKKASIAKIPGDSGLSVGLSDKELPSTWSCTRLTRIGQLVTGHTPSRKHPEYWHGDIPWIGIKDAGNNDGKVIESTLQHVTQLGLDNSASRLLPKGTVLMTRTANSIGYCVVLGKDMATSQDLVGWIFPKEINPKYIMYLILGEHDALYRFAKGSAHPTVYFPEILSLHVALPPTEEQDEIVKRVEQALLHLETIGAEVASMESSLTVLDQSILSKAFRGELVPQDPRDEPASELLARIRTTRAEEAAKSKSKSKPKTNKTTGGKSAKTSAIMEVLQKAGQRMEIDRVRELAKMKSKDFYSQLKEHVKRGEIREDFESDEHFLTAAES</sequence>
<dbReference type="CDD" id="cd17515">
    <property type="entry name" value="RMtype1_S_MjaORF132P_Sau1132ORF3780P-TRD1-CR1_like"/>
    <property type="match status" value="1"/>
</dbReference>
<protein>
    <submittedName>
        <fullName evidence="6">Type-1 restriction enzyme EcoKI specificity protein</fullName>
    </submittedName>
</protein>
<evidence type="ECO:0000313" key="7">
    <source>
        <dbReference type="Proteomes" id="UP000319817"/>
    </source>
</evidence>
<dbReference type="AlphaFoldDB" id="A0A517NUG0"/>
<dbReference type="PANTHER" id="PTHR43140:SF1">
    <property type="entry name" value="TYPE I RESTRICTION ENZYME ECOKI SPECIFICITY SUBUNIT"/>
    <property type="match status" value="1"/>
</dbReference>
<dbReference type="InterPro" id="IPR044946">
    <property type="entry name" value="Restrct_endonuc_typeI_TRD_sf"/>
</dbReference>
<dbReference type="RefSeq" id="WP_145418497.1">
    <property type="nucleotide sequence ID" value="NZ_CP036526.1"/>
</dbReference>
<keyword evidence="3" id="KW-0238">DNA-binding</keyword>
<dbReference type="REBASE" id="356579">
    <property type="entry name" value="S.PbaK239ORF27510P"/>
</dbReference>
<dbReference type="OrthoDB" id="9811611at2"/>
<dbReference type="SUPFAM" id="SSF116734">
    <property type="entry name" value="DNA methylase specificity domain"/>
    <property type="match status" value="2"/>
</dbReference>
<feature type="region of interest" description="Disordered" evidence="4">
    <location>
        <begin position="1"/>
        <end position="39"/>
    </location>
</feature>
<evidence type="ECO:0000259" key="5">
    <source>
        <dbReference type="Pfam" id="PF01420"/>
    </source>
</evidence>
<organism evidence="6 7">
    <name type="scientific">Stieleria marina</name>
    <dbReference type="NCBI Taxonomy" id="1930275"/>
    <lineage>
        <taxon>Bacteria</taxon>
        <taxon>Pseudomonadati</taxon>
        <taxon>Planctomycetota</taxon>
        <taxon>Planctomycetia</taxon>
        <taxon>Pirellulales</taxon>
        <taxon>Pirellulaceae</taxon>
        <taxon>Stieleria</taxon>
    </lineage>
</organism>
<keyword evidence="2" id="KW-0680">Restriction system</keyword>
<feature type="compositionally biased region" description="Low complexity" evidence="4">
    <location>
        <begin position="9"/>
        <end position="36"/>
    </location>
</feature>
<evidence type="ECO:0000256" key="4">
    <source>
        <dbReference type="SAM" id="MobiDB-lite"/>
    </source>
</evidence>
<feature type="region of interest" description="Disordered" evidence="4">
    <location>
        <begin position="503"/>
        <end position="531"/>
    </location>
</feature>
<reference evidence="6 7" key="1">
    <citation type="submission" date="2019-02" db="EMBL/GenBank/DDBJ databases">
        <title>Deep-cultivation of Planctomycetes and their phenomic and genomic characterization uncovers novel biology.</title>
        <authorList>
            <person name="Wiegand S."/>
            <person name="Jogler M."/>
            <person name="Boedeker C."/>
            <person name="Pinto D."/>
            <person name="Vollmers J."/>
            <person name="Rivas-Marin E."/>
            <person name="Kohn T."/>
            <person name="Peeters S.H."/>
            <person name="Heuer A."/>
            <person name="Rast P."/>
            <person name="Oberbeckmann S."/>
            <person name="Bunk B."/>
            <person name="Jeske O."/>
            <person name="Meyerdierks A."/>
            <person name="Storesund J.E."/>
            <person name="Kallscheuer N."/>
            <person name="Luecker S."/>
            <person name="Lage O.M."/>
            <person name="Pohl T."/>
            <person name="Merkel B.J."/>
            <person name="Hornburger P."/>
            <person name="Mueller R.-W."/>
            <person name="Bruemmer F."/>
            <person name="Labrenz M."/>
            <person name="Spormann A.M."/>
            <person name="Op den Camp H."/>
            <person name="Overmann J."/>
            <person name="Amann R."/>
            <person name="Jetten M.S.M."/>
            <person name="Mascher T."/>
            <person name="Medema M.H."/>
            <person name="Devos D.P."/>
            <person name="Kaster A.-K."/>
            <person name="Ovreas L."/>
            <person name="Rohde M."/>
            <person name="Galperin M.Y."/>
            <person name="Jogler C."/>
        </authorList>
    </citation>
    <scope>NUCLEOTIDE SEQUENCE [LARGE SCALE GENOMIC DNA]</scope>
    <source>
        <strain evidence="6 7">K23_9</strain>
    </source>
</reference>